<evidence type="ECO:0000313" key="5">
    <source>
        <dbReference type="Proteomes" id="UP000777438"/>
    </source>
</evidence>
<dbReference type="Gene3D" id="2.60.120.260">
    <property type="entry name" value="Galactose-binding domain-like"/>
    <property type="match status" value="1"/>
</dbReference>
<evidence type="ECO:0000313" key="4">
    <source>
        <dbReference type="EMBL" id="KAH6900555.1"/>
    </source>
</evidence>
<feature type="compositionally biased region" description="Low complexity" evidence="1">
    <location>
        <begin position="192"/>
        <end position="233"/>
    </location>
</feature>
<reference evidence="4 5" key="1">
    <citation type="journal article" date="2021" name="Nat. Commun.">
        <title>Genetic determinants of endophytism in the Arabidopsis root mycobiome.</title>
        <authorList>
            <person name="Mesny F."/>
            <person name="Miyauchi S."/>
            <person name="Thiergart T."/>
            <person name="Pickel B."/>
            <person name="Atanasova L."/>
            <person name="Karlsson M."/>
            <person name="Huettel B."/>
            <person name="Barry K.W."/>
            <person name="Haridas S."/>
            <person name="Chen C."/>
            <person name="Bauer D."/>
            <person name="Andreopoulos W."/>
            <person name="Pangilinan J."/>
            <person name="LaButti K."/>
            <person name="Riley R."/>
            <person name="Lipzen A."/>
            <person name="Clum A."/>
            <person name="Drula E."/>
            <person name="Henrissat B."/>
            <person name="Kohler A."/>
            <person name="Grigoriev I.V."/>
            <person name="Martin F.M."/>
            <person name="Hacquard S."/>
        </authorList>
    </citation>
    <scope>NUCLEOTIDE SEQUENCE [LARGE SCALE GENOMIC DNA]</scope>
    <source>
        <strain evidence="4 5">MPI-CAGE-CH-0241</strain>
    </source>
</reference>
<dbReference type="InterPro" id="IPR003609">
    <property type="entry name" value="Pan_app"/>
</dbReference>
<evidence type="ECO:0000256" key="2">
    <source>
        <dbReference type="SAM" id="SignalP"/>
    </source>
</evidence>
<dbReference type="EMBL" id="JAGPYM010000001">
    <property type="protein sequence ID" value="KAH6900555.1"/>
    <property type="molecule type" value="Genomic_DNA"/>
</dbReference>
<feature type="region of interest" description="Disordered" evidence="1">
    <location>
        <begin position="26"/>
        <end position="82"/>
    </location>
</feature>
<keyword evidence="5" id="KW-1185">Reference proteome</keyword>
<feature type="domain" description="Apple" evidence="3">
    <location>
        <begin position="549"/>
        <end position="623"/>
    </location>
</feature>
<feature type="compositionally biased region" description="Low complexity" evidence="1">
    <location>
        <begin position="27"/>
        <end position="82"/>
    </location>
</feature>
<sequence>MAPSKVIVLALAAFSFMGVDAGPCRVSSSSTSSLTTPGATPSSTSSLTTPENTPSSTPSLTTPAVTPATTPSSTTSTSSTTSAAPVCDFTGIFEPPLRDESLRSRQAQICGRRGIYSNVAPRIKSVLDVSFEECAYQCSKTPGCESMIHDGSGWCALNTGPAAGLGITIGTGGYYFFDLSCFSCPGTSTSSSSTTPAEATPQTTPSQTTLGTTPTTPVNTPVNTPTTPVHTPTTPTPTEPELTCDFRRRKQKREGQVEKRVKRLQYFHCGDAGDVRTKFTQLYETHAGITYDQCLLKCAKRGECETFVWKEDASCELYRESADDLWFTPGSDDDGFYVFEMGCYECTNPDGSPYVRPPATPPPATTPYDALCTPTSSPDNTNLLQNPGFEENQAQKQKRSGSLGYPWQTHSGYFEYANDGKYPHSGDVYFSTEDALFGYEAKLWQSITLEPHRAYDFNFYFSFHQIGTNGGCKFSLIDPNHGTLGEYHYLFEEQPALDNYYQGQITFEPQVSDFDFTLSMYCHGATDQSGMASKVLIDDLWLSSSELICGARGTSNAGAAETIETVRFGTLDGYQRCIDRCSLNSLCKTISYNGEYCTLLNVNSFELQFMYAASANGYYEIGCSTCGPTTIGNSGGQGAND</sequence>
<feature type="chain" id="PRO_5040422776" description="Apple domain-containing protein" evidence="2">
    <location>
        <begin position="22"/>
        <end position="641"/>
    </location>
</feature>
<accession>A0A9P8WIJ0</accession>
<evidence type="ECO:0000256" key="1">
    <source>
        <dbReference type="SAM" id="MobiDB-lite"/>
    </source>
</evidence>
<organism evidence="4 5">
    <name type="scientific">Thelonectria olida</name>
    <dbReference type="NCBI Taxonomy" id="1576542"/>
    <lineage>
        <taxon>Eukaryota</taxon>
        <taxon>Fungi</taxon>
        <taxon>Dikarya</taxon>
        <taxon>Ascomycota</taxon>
        <taxon>Pezizomycotina</taxon>
        <taxon>Sordariomycetes</taxon>
        <taxon>Hypocreomycetidae</taxon>
        <taxon>Hypocreales</taxon>
        <taxon>Nectriaceae</taxon>
        <taxon>Thelonectria</taxon>
    </lineage>
</organism>
<protein>
    <recommendedName>
        <fullName evidence="3">Apple domain-containing protein</fullName>
    </recommendedName>
</protein>
<feature type="region of interest" description="Disordered" evidence="1">
    <location>
        <begin position="192"/>
        <end position="241"/>
    </location>
</feature>
<dbReference type="PROSITE" id="PS50948">
    <property type="entry name" value="PAN"/>
    <property type="match status" value="2"/>
</dbReference>
<evidence type="ECO:0000259" key="3">
    <source>
        <dbReference type="PROSITE" id="PS50948"/>
    </source>
</evidence>
<comment type="caution">
    <text evidence="4">The sequence shown here is derived from an EMBL/GenBank/DDBJ whole genome shotgun (WGS) entry which is preliminary data.</text>
</comment>
<gene>
    <name evidence="4" type="ORF">B0T10DRAFT_571102</name>
</gene>
<keyword evidence="2" id="KW-0732">Signal</keyword>
<dbReference type="AlphaFoldDB" id="A0A9P8WIJ0"/>
<dbReference type="Proteomes" id="UP000777438">
    <property type="component" value="Unassembled WGS sequence"/>
</dbReference>
<name>A0A9P8WIJ0_9HYPO</name>
<feature type="domain" description="Apple" evidence="3">
    <location>
        <begin position="269"/>
        <end position="343"/>
    </location>
</feature>
<feature type="signal peptide" evidence="2">
    <location>
        <begin position="1"/>
        <end position="21"/>
    </location>
</feature>
<proteinExistence type="predicted"/>